<evidence type="ECO:0000256" key="3">
    <source>
        <dbReference type="ARBA" id="ARBA00010130"/>
    </source>
</evidence>
<comment type="similarity">
    <text evidence="3">Belongs to the epsin family.</text>
</comment>
<feature type="region of interest" description="Disordered" evidence="6">
    <location>
        <begin position="174"/>
        <end position="253"/>
    </location>
</feature>
<evidence type="ECO:0000259" key="7">
    <source>
        <dbReference type="PROSITE" id="PS50942"/>
    </source>
</evidence>
<feature type="compositionally biased region" description="Basic and acidic residues" evidence="6">
    <location>
        <begin position="174"/>
        <end position="205"/>
    </location>
</feature>
<proteinExistence type="inferred from homology"/>
<accession>A0A1D1XIF5</accession>
<sequence>QKVLDATSDEPWGPHGSALAEISQATKKFTECQMIMNVVWTRLTDTGPNWRHVYKALAVIEYLVANGSERAVDDILQRSLRISSLSDFEYVEPNGKDVGINVRKKVETIMTLINDKEKVQAVRNKAAANRDKYFGLSSTGITYKSGSASYGGSSFQHNDGCGGLSGAEEDETFKDGYKDRDQNGDIDKNRGRKDVRDKSRERRANVNEATKMTKGTARLSRDYVQSNGTKSSTKHVPVPAPKSPNSQMKTNSDEFDDFDPRGSFTSHLDDFDPRGSTSESVATSFKQVDLFGDSLISDLMDAPPSSAETVSKNGSEHEADLFEDATFVSAIPHAETSTGPSLQGQRSQIDLFADLSSITSPFSNVDLFPKPDSGIPTEIKSPMSTSTSTFDPFASMPLGTSESSDVFGAFTSHSDATNPEQNSGNDNLGDLNGSTSKSPKSAPMKDNFQVKSGIWADSLSRGLIDLNLTARERPLSYFQHLLLTNLPRKYLYQILGSWVGLLMALTKRKRDPLLQHTWGGPWVLDHAWVKRAFLHQQLQEGSKSSLNLGKHQLTESFKHIF</sequence>
<dbReference type="GO" id="GO:0030276">
    <property type="term" value="F:clathrin binding"/>
    <property type="evidence" value="ECO:0007669"/>
    <property type="project" value="TreeGrafter"/>
</dbReference>
<comment type="subcellular location">
    <subcellularLocation>
        <location evidence="1">Cytoplasmic vesicle</location>
        <location evidence="1">Clathrin-coated vesicle</location>
    </subcellularLocation>
    <subcellularLocation>
        <location evidence="2">Golgi apparatus</location>
    </subcellularLocation>
</comment>
<dbReference type="CDD" id="cd03571">
    <property type="entry name" value="ENTH"/>
    <property type="match status" value="1"/>
</dbReference>
<dbReference type="GO" id="GO:0005543">
    <property type="term" value="F:phospholipid binding"/>
    <property type="evidence" value="ECO:0007669"/>
    <property type="project" value="TreeGrafter"/>
</dbReference>
<name>A0A1D1XIF5_9ARAE</name>
<feature type="region of interest" description="Disordered" evidence="6">
    <location>
        <begin position="407"/>
        <end position="445"/>
    </location>
</feature>
<reference evidence="8" key="1">
    <citation type="submission" date="2015-07" db="EMBL/GenBank/DDBJ databases">
        <title>Transcriptome Assembly of Anthurium amnicola.</title>
        <authorList>
            <person name="Suzuki J."/>
        </authorList>
    </citation>
    <scope>NUCLEOTIDE SEQUENCE</scope>
</reference>
<feature type="domain" description="ENTH" evidence="7">
    <location>
        <begin position="1"/>
        <end position="123"/>
    </location>
</feature>
<feature type="compositionally biased region" description="Low complexity" evidence="6">
    <location>
        <begin position="422"/>
        <end position="434"/>
    </location>
</feature>
<dbReference type="PANTHER" id="PTHR12276">
    <property type="entry name" value="EPSIN/ENT-RELATED"/>
    <property type="match status" value="1"/>
</dbReference>
<protein>
    <submittedName>
        <fullName evidence="8">Clathrin interactor EPSIN 1</fullName>
    </submittedName>
</protein>
<dbReference type="AlphaFoldDB" id="A0A1D1XIF5"/>
<evidence type="ECO:0000256" key="5">
    <source>
        <dbReference type="ARBA" id="ARBA00023329"/>
    </source>
</evidence>
<evidence type="ECO:0000256" key="2">
    <source>
        <dbReference type="ARBA" id="ARBA00004555"/>
    </source>
</evidence>
<dbReference type="GO" id="GO:0030125">
    <property type="term" value="C:clathrin vesicle coat"/>
    <property type="evidence" value="ECO:0007669"/>
    <property type="project" value="TreeGrafter"/>
</dbReference>
<dbReference type="SUPFAM" id="SSF48464">
    <property type="entry name" value="ENTH/VHS domain"/>
    <property type="match status" value="1"/>
</dbReference>
<evidence type="ECO:0000256" key="1">
    <source>
        <dbReference type="ARBA" id="ARBA00004132"/>
    </source>
</evidence>
<dbReference type="Gene3D" id="1.25.40.90">
    <property type="match status" value="1"/>
</dbReference>
<dbReference type="GO" id="GO:0005886">
    <property type="term" value="C:plasma membrane"/>
    <property type="evidence" value="ECO:0007669"/>
    <property type="project" value="TreeGrafter"/>
</dbReference>
<evidence type="ECO:0000256" key="6">
    <source>
        <dbReference type="SAM" id="MobiDB-lite"/>
    </source>
</evidence>
<dbReference type="PROSITE" id="PS50942">
    <property type="entry name" value="ENTH"/>
    <property type="match status" value="1"/>
</dbReference>
<feature type="non-terminal residue" evidence="8">
    <location>
        <position position="1"/>
    </location>
</feature>
<dbReference type="Pfam" id="PF01417">
    <property type="entry name" value="ENTH"/>
    <property type="match status" value="1"/>
</dbReference>
<dbReference type="PANTHER" id="PTHR12276:SF45">
    <property type="entry name" value="CLATHRIN INTERACTOR 1"/>
    <property type="match status" value="1"/>
</dbReference>
<dbReference type="GO" id="GO:0005794">
    <property type="term" value="C:Golgi apparatus"/>
    <property type="evidence" value="ECO:0007669"/>
    <property type="project" value="UniProtKB-SubCell"/>
</dbReference>
<evidence type="ECO:0000313" key="8">
    <source>
        <dbReference type="EMBL" id="JAT42168.1"/>
    </source>
</evidence>
<keyword evidence="4" id="KW-0333">Golgi apparatus</keyword>
<dbReference type="InterPro" id="IPR008942">
    <property type="entry name" value="ENTH_VHS"/>
</dbReference>
<dbReference type="FunFam" id="1.25.40.90:FF:000006">
    <property type="entry name" value="Clathrin interactor 1"/>
    <property type="match status" value="1"/>
</dbReference>
<keyword evidence="5" id="KW-0968">Cytoplasmic vesicle</keyword>
<dbReference type="EMBL" id="GDJX01025768">
    <property type="protein sequence ID" value="JAT42168.1"/>
    <property type="molecule type" value="Transcribed_RNA"/>
</dbReference>
<feature type="compositionally biased region" description="Polar residues" evidence="6">
    <location>
        <begin position="411"/>
        <end position="421"/>
    </location>
</feature>
<dbReference type="SMART" id="SM00273">
    <property type="entry name" value="ENTH"/>
    <property type="match status" value="1"/>
</dbReference>
<dbReference type="InterPro" id="IPR013809">
    <property type="entry name" value="ENTH"/>
</dbReference>
<dbReference type="GO" id="GO:0006897">
    <property type="term" value="P:endocytosis"/>
    <property type="evidence" value="ECO:0007669"/>
    <property type="project" value="TreeGrafter"/>
</dbReference>
<organism evidence="8">
    <name type="scientific">Anthurium amnicola</name>
    <dbReference type="NCBI Taxonomy" id="1678845"/>
    <lineage>
        <taxon>Eukaryota</taxon>
        <taxon>Viridiplantae</taxon>
        <taxon>Streptophyta</taxon>
        <taxon>Embryophyta</taxon>
        <taxon>Tracheophyta</taxon>
        <taxon>Spermatophyta</taxon>
        <taxon>Magnoliopsida</taxon>
        <taxon>Liliopsida</taxon>
        <taxon>Araceae</taxon>
        <taxon>Pothoideae</taxon>
        <taxon>Potheae</taxon>
        <taxon>Anthurium</taxon>
    </lineage>
</organism>
<evidence type="ECO:0000256" key="4">
    <source>
        <dbReference type="ARBA" id="ARBA00023034"/>
    </source>
</evidence>
<gene>
    <name evidence="8" type="primary">EPSIN1_0</name>
    <name evidence="8" type="ORF">g.33703</name>
</gene>
<dbReference type="GO" id="GO:0005768">
    <property type="term" value="C:endosome"/>
    <property type="evidence" value="ECO:0007669"/>
    <property type="project" value="TreeGrafter"/>
</dbReference>